<comment type="caution">
    <text evidence="1">The sequence shown here is derived from an EMBL/GenBank/DDBJ whole genome shotgun (WGS) entry which is preliminary data.</text>
</comment>
<organism evidence="1 2">
    <name type="scientific">Acer saccharum</name>
    <name type="common">Sugar maple</name>
    <dbReference type="NCBI Taxonomy" id="4024"/>
    <lineage>
        <taxon>Eukaryota</taxon>
        <taxon>Viridiplantae</taxon>
        <taxon>Streptophyta</taxon>
        <taxon>Embryophyta</taxon>
        <taxon>Tracheophyta</taxon>
        <taxon>Spermatophyta</taxon>
        <taxon>Magnoliopsida</taxon>
        <taxon>eudicotyledons</taxon>
        <taxon>Gunneridae</taxon>
        <taxon>Pentapetalae</taxon>
        <taxon>rosids</taxon>
        <taxon>malvids</taxon>
        <taxon>Sapindales</taxon>
        <taxon>Sapindaceae</taxon>
        <taxon>Hippocastanoideae</taxon>
        <taxon>Acereae</taxon>
        <taxon>Acer</taxon>
    </lineage>
</organism>
<dbReference type="Proteomes" id="UP001168877">
    <property type="component" value="Unassembled WGS sequence"/>
</dbReference>
<sequence length="198" mass="22093">MDNSSFAKILDFRNKIPPSPLLLRLKDWFTRYDFTVRHVKGHHNIIADMLSRPPLTHLITPTCHYPLIFMTSPASPSSSPPDIPDYSFPPELMATLPPNHQPSLDQIQTFAKLPLYAVYRYSIGLTDTTPTNGSYGQLTLVMNGTPLMIIQGCTLTISKSHCSIFSVMLITSPPTKFSSFLISLETPLRAGTLFKIPT</sequence>
<name>A0AA39VZB9_ACESA</name>
<keyword evidence="2" id="KW-1185">Reference proteome</keyword>
<evidence type="ECO:0000313" key="2">
    <source>
        <dbReference type="Proteomes" id="UP001168877"/>
    </source>
</evidence>
<gene>
    <name evidence="1" type="ORF">LWI29_017607</name>
</gene>
<dbReference type="EMBL" id="JAUESC010000004">
    <property type="protein sequence ID" value="KAK0596638.1"/>
    <property type="molecule type" value="Genomic_DNA"/>
</dbReference>
<reference evidence="1" key="1">
    <citation type="journal article" date="2022" name="Plant J.">
        <title>Strategies of tolerance reflected in two North American maple genomes.</title>
        <authorList>
            <person name="McEvoy S.L."/>
            <person name="Sezen U.U."/>
            <person name="Trouern-Trend A."/>
            <person name="McMahon S.M."/>
            <person name="Schaberg P.G."/>
            <person name="Yang J."/>
            <person name="Wegrzyn J.L."/>
            <person name="Swenson N.G."/>
        </authorList>
    </citation>
    <scope>NUCLEOTIDE SEQUENCE</scope>
    <source>
        <strain evidence="1">NS2018</strain>
    </source>
</reference>
<protein>
    <submittedName>
        <fullName evidence="1">Uncharacterized protein</fullName>
    </submittedName>
</protein>
<evidence type="ECO:0000313" key="1">
    <source>
        <dbReference type="EMBL" id="KAK0596638.1"/>
    </source>
</evidence>
<dbReference type="AlphaFoldDB" id="A0AA39VZB9"/>
<accession>A0AA39VZB9</accession>
<proteinExistence type="predicted"/>
<reference evidence="1" key="2">
    <citation type="submission" date="2023-06" db="EMBL/GenBank/DDBJ databases">
        <authorList>
            <person name="Swenson N.G."/>
            <person name="Wegrzyn J.L."/>
            <person name="Mcevoy S.L."/>
        </authorList>
    </citation>
    <scope>NUCLEOTIDE SEQUENCE</scope>
    <source>
        <strain evidence="1">NS2018</strain>
        <tissue evidence="1">Leaf</tissue>
    </source>
</reference>